<gene>
    <name evidence="1" type="ORF">A176_002876</name>
</gene>
<dbReference type="Proteomes" id="UP000009026">
    <property type="component" value="Chromosome"/>
</dbReference>
<evidence type="ECO:0000313" key="2">
    <source>
        <dbReference type="Proteomes" id="UP000009026"/>
    </source>
</evidence>
<dbReference type="EMBL" id="CP012109">
    <property type="protein sequence ID" value="AKQ65964.1"/>
    <property type="molecule type" value="Genomic_DNA"/>
</dbReference>
<dbReference type="STRING" id="1297742.A176_002876"/>
<dbReference type="OrthoDB" id="5377609at2"/>
<reference evidence="1 2" key="1">
    <citation type="journal article" date="2016" name="PLoS ONE">
        <title>Complete Genome Sequence and Comparative Genomics of a Novel Myxobacterium Myxococcus hansupus.</title>
        <authorList>
            <person name="Sharma G."/>
            <person name="Narwani T."/>
            <person name="Subramanian S."/>
        </authorList>
    </citation>
    <scope>NUCLEOTIDE SEQUENCE [LARGE SCALE GENOMIC DNA]</scope>
    <source>
        <strain evidence="2">mixupus</strain>
    </source>
</reference>
<organism evidence="1 2">
    <name type="scientific">Pseudomyxococcus hansupus</name>
    <dbReference type="NCBI Taxonomy" id="1297742"/>
    <lineage>
        <taxon>Bacteria</taxon>
        <taxon>Pseudomonadati</taxon>
        <taxon>Myxococcota</taxon>
        <taxon>Myxococcia</taxon>
        <taxon>Myxococcales</taxon>
        <taxon>Cystobacterineae</taxon>
        <taxon>Myxococcaceae</taxon>
        <taxon>Pseudomyxococcus</taxon>
    </lineage>
</organism>
<sequence>MSSTPRFPLLARLACVLLCLSGCGDYLEGDVTGRPGPPTSSREFCAVDQDCSDPDLFICDTATARCVAACRTQADCRGERRGIHALAVCDDAGGLGCQCDMNRCLPAVCAADSDCESDEACRDGACVAPPEPSQAASCEVTPAVVVGSPGLAVDFQVWVRDAAGRPLVPREGMTWEALTPSVVGAGTGAAGRFVLAEPASEHAAVSVQVGEASCSALVTVLPSEVATGGVRVLVMDAQTGWPVPLAVVAVSDDDGEQTAAMVTNADGTAWVPARGEVGLTAYHPDFGYLTLARHDASRFRDVRLALVRNPLDRFGGVRGEFPTVEDSLTASSLLRVGVAGLSVPGLPSDQSAEFVAGPEREVPLPVWSTGVPGPQNLSLPSGAALWMADRQAPEVALPGVAGMCDGAFLSGWDPELAPRDGACGTRTAWALTGVVSLADLPLGALQPKIDPLLQLGRLLQGSPRFFSLVARDTRFTLAPTPGIGVGEPDVRTVEYAQPLPFGDSQGVRLSFPFVVQVPSLPQYQGTYLDRAYVLATVAAPGRGLVPLGLGAAANTSPADPNTDADFRLGRPGHVAVRMAPAHGGLEGQPYRLLVAAVGEAPDGSLATSTLVKTLSGPQFDPEGLRPVSMDAGFLSLPESARYNFDGESHQGLEAREFQATVDPRANLVRAEFSTRAGRRWTVLMPPEDLDDGVQVPRPSFGFEDRTYASPLGTTRARLHVEVLRAAALTRREGEGVARLVAADGPRMERLADLTDAVASVRLGHPEVTWLHPEADGQRLARGSAVRLRVTGFRLGAPPEGQGRVHIRLQGGAGCVGPFDTEQDVPTHGVGEFELLMPAGCQGVGATLTATLVGPDGDPLRPFVRSSRRVDIH</sequence>
<accession>A0A0H4WT31</accession>
<keyword evidence="2" id="KW-1185">Reference proteome</keyword>
<proteinExistence type="predicted"/>
<dbReference type="PATRIC" id="fig|1297742.4.peg.2903"/>
<dbReference type="RefSeq" id="WP_002636475.1">
    <property type="nucleotide sequence ID" value="NZ_CP012109.1"/>
</dbReference>
<evidence type="ECO:0000313" key="1">
    <source>
        <dbReference type="EMBL" id="AKQ65964.1"/>
    </source>
</evidence>
<protein>
    <submittedName>
        <fullName evidence="1">Uncharacterized protein</fullName>
    </submittedName>
</protein>
<dbReference type="AlphaFoldDB" id="A0A0H4WT31"/>
<dbReference type="KEGG" id="mym:A176_002876"/>
<name>A0A0H4WT31_9BACT</name>